<dbReference type="Pfam" id="PF13203">
    <property type="entry name" value="DUF2201_N"/>
    <property type="match status" value="1"/>
</dbReference>
<protein>
    <recommendedName>
        <fullName evidence="1">Putative metallopeptidase domain-containing protein</fullName>
    </recommendedName>
</protein>
<evidence type="ECO:0000313" key="3">
    <source>
        <dbReference type="Proteomes" id="UP000366872"/>
    </source>
</evidence>
<gene>
    <name evidence="2" type="ORF">PDESU_03685</name>
</gene>
<reference evidence="2 3" key="1">
    <citation type="submission" date="2019-04" db="EMBL/GenBank/DDBJ databases">
        <authorList>
            <person name="Van Vliet M D."/>
        </authorList>
    </citation>
    <scope>NUCLEOTIDE SEQUENCE [LARGE SCALE GENOMIC DNA]</scope>
    <source>
        <strain evidence="2 3">F1</strain>
    </source>
</reference>
<dbReference type="RefSeq" id="WP_136080707.1">
    <property type="nucleotide sequence ID" value="NZ_CAAHFG010000002.1"/>
</dbReference>
<sequence>MNQITLDTVRQMMKRELGADSFIAGMVQSVTADPKIPTACINAKGEMKYSPAFVSEQVKTEQDLFCLIFHEILHPAFGHFIYGRDEVSNIACDAIINALISQFYAAASGKGSLFERLYESQGLESILRPESKCTNGRYRYLYQHLYPKWTAYDELSAGEVIRTLKMLMPQQEAAPLLVGSHGSATEGSGSFGTEQLQGIAGEIAEHVANHQGCTGSMFGGLKKMIIEIMKTKRSLRQELLLNYTTRKRLDGFFCTEQSQRRATSPFPLNPSRRDMVLLSADIWPGFFRNRQPELKHRREGIAVFLDVSGSVNQHLPEIAGLLARYRKEIRSVYQFSNAVSEITMDALLRGYVETTYGTDFNCVAQTILREQLERAVIITDGHASLSELNAIGLRDAGVHLLTVLFGFRCNGEVLRPFGDVMALNEITEGEE</sequence>
<dbReference type="PANTHER" id="PTHR38730">
    <property type="entry name" value="SLL7028 PROTEIN"/>
    <property type="match status" value="1"/>
</dbReference>
<proteinExistence type="predicted"/>
<dbReference type="InterPro" id="IPR025154">
    <property type="entry name" value="Put_metallopeptidase_dom"/>
</dbReference>
<evidence type="ECO:0000259" key="1">
    <source>
        <dbReference type="Pfam" id="PF13203"/>
    </source>
</evidence>
<feature type="domain" description="Putative metallopeptidase" evidence="1">
    <location>
        <begin position="22"/>
        <end position="102"/>
    </location>
</feature>
<evidence type="ECO:0000313" key="2">
    <source>
        <dbReference type="EMBL" id="VGO15105.1"/>
    </source>
</evidence>
<dbReference type="Proteomes" id="UP000366872">
    <property type="component" value="Unassembled WGS sequence"/>
</dbReference>
<dbReference type="PANTHER" id="PTHR38730:SF1">
    <property type="entry name" value="SLL7028 PROTEIN"/>
    <property type="match status" value="1"/>
</dbReference>
<accession>A0A6C2U5C5</accession>
<keyword evidence="3" id="KW-1185">Reference proteome</keyword>
<organism evidence="2 3">
    <name type="scientific">Pontiella desulfatans</name>
    <dbReference type="NCBI Taxonomy" id="2750659"/>
    <lineage>
        <taxon>Bacteria</taxon>
        <taxon>Pseudomonadati</taxon>
        <taxon>Kiritimatiellota</taxon>
        <taxon>Kiritimatiellia</taxon>
        <taxon>Kiritimatiellales</taxon>
        <taxon>Pontiellaceae</taxon>
        <taxon>Pontiella</taxon>
    </lineage>
</organism>
<dbReference type="EMBL" id="CAAHFG010000002">
    <property type="protein sequence ID" value="VGO15105.1"/>
    <property type="molecule type" value="Genomic_DNA"/>
</dbReference>
<dbReference type="AlphaFoldDB" id="A0A6C2U5C5"/>
<name>A0A6C2U5C5_PONDE</name>